<dbReference type="EMBL" id="CP026115">
    <property type="protein sequence ID" value="QHG67856.1"/>
    <property type="molecule type" value="Genomic_DNA"/>
</dbReference>
<name>A0A6I6Y897_PSEPU</name>
<dbReference type="Proteomes" id="UP000464480">
    <property type="component" value="Chromosome"/>
</dbReference>
<protein>
    <recommendedName>
        <fullName evidence="3">Pyocin immunity protein</fullName>
    </recommendedName>
</protein>
<dbReference type="RefSeq" id="WP_159412734.1">
    <property type="nucleotide sequence ID" value="NZ_CP026115.2"/>
</dbReference>
<evidence type="ECO:0000313" key="1">
    <source>
        <dbReference type="EMBL" id="QHG67856.1"/>
    </source>
</evidence>
<gene>
    <name evidence="1" type="ORF">C2H86_27005</name>
</gene>
<sequence length="170" mass="19045">MNAQQLESYLDNLGRPHAELVAEGVVPAVDFIEVYPGAWTLYLEPVPGLYLCFWAENKQFESVIVSLAETATAKTVYKHKLPDPYVECVTRDVALNVLGEPFESKGPFKMPLPMGEVGGWDKFHLLDQKYPGIIALFKYDVAMNVTGVAFALEQTGFDRMRDEVKRQAGE</sequence>
<dbReference type="InterPro" id="IPR045657">
    <property type="entry name" value="DUF6392"/>
</dbReference>
<dbReference type="AlphaFoldDB" id="A0A6I6Y897"/>
<organism evidence="1 2">
    <name type="scientific">Pseudomonas putida</name>
    <name type="common">Arthrobacter siderocapsulatus</name>
    <dbReference type="NCBI Taxonomy" id="303"/>
    <lineage>
        <taxon>Bacteria</taxon>
        <taxon>Pseudomonadati</taxon>
        <taxon>Pseudomonadota</taxon>
        <taxon>Gammaproteobacteria</taxon>
        <taxon>Pseudomonadales</taxon>
        <taxon>Pseudomonadaceae</taxon>
        <taxon>Pseudomonas</taxon>
    </lineage>
</organism>
<evidence type="ECO:0000313" key="2">
    <source>
        <dbReference type="Proteomes" id="UP000464480"/>
    </source>
</evidence>
<accession>A0A6I6Y897</accession>
<proteinExistence type="predicted"/>
<dbReference type="Pfam" id="PF19929">
    <property type="entry name" value="DUF6392"/>
    <property type="match status" value="1"/>
</dbReference>
<reference evidence="1 2" key="1">
    <citation type="submission" date="2020-02" db="EMBL/GenBank/DDBJ databases">
        <title>Pseudomonas Putida W5 Complete Genome Assembly.</title>
        <authorList>
            <person name="Yuan Z.-C."/>
            <person name="Shaw G.A."/>
            <person name="Cusano A.D."/>
            <person name="Caddey B.J."/>
            <person name="Weselowski B.J."/>
        </authorList>
    </citation>
    <scope>NUCLEOTIDE SEQUENCE [LARGE SCALE GENOMIC DNA]</scope>
    <source>
        <strain evidence="1 2">W5</strain>
    </source>
</reference>
<evidence type="ECO:0008006" key="3">
    <source>
        <dbReference type="Google" id="ProtNLM"/>
    </source>
</evidence>